<gene>
    <name evidence="2" type="ORF">HK099_000956</name>
</gene>
<proteinExistence type="predicted"/>
<protein>
    <submittedName>
        <fullName evidence="2">Uncharacterized protein</fullName>
    </submittedName>
</protein>
<evidence type="ECO:0000256" key="1">
    <source>
        <dbReference type="SAM" id="Coils"/>
    </source>
</evidence>
<feature type="coiled-coil region" evidence="1">
    <location>
        <begin position="62"/>
        <end position="89"/>
    </location>
</feature>
<reference evidence="2" key="1">
    <citation type="submission" date="2020-05" db="EMBL/GenBank/DDBJ databases">
        <title>Phylogenomic resolution of chytrid fungi.</title>
        <authorList>
            <person name="Stajich J.E."/>
            <person name="Amses K."/>
            <person name="Simmons R."/>
            <person name="Seto K."/>
            <person name="Myers J."/>
            <person name="Bonds A."/>
            <person name="Quandt C.A."/>
            <person name="Barry K."/>
            <person name="Liu P."/>
            <person name="Grigoriev I."/>
            <person name="Longcore J.E."/>
            <person name="James T.Y."/>
        </authorList>
    </citation>
    <scope>NUCLEOTIDE SEQUENCE</scope>
    <source>
        <strain evidence="2">JEL0476</strain>
    </source>
</reference>
<comment type="caution">
    <text evidence="2">The sequence shown here is derived from an EMBL/GenBank/DDBJ whole genome shotgun (WGS) entry which is preliminary data.</text>
</comment>
<evidence type="ECO:0000313" key="2">
    <source>
        <dbReference type="EMBL" id="KAJ3205009.1"/>
    </source>
</evidence>
<accession>A0AAD5TUU9</accession>
<dbReference type="EMBL" id="JADGJW010001243">
    <property type="protein sequence ID" value="KAJ3205009.1"/>
    <property type="molecule type" value="Genomic_DNA"/>
</dbReference>
<evidence type="ECO:0000313" key="3">
    <source>
        <dbReference type="Proteomes" id="UP001211065"/>
    </source>
</evidence>
<dbReference type="AlphaFoldDB" id="A0AAD5TUU9"/>
<organism evidence="2 3">
    <name type="scientific">Clydaea vesicula</name>
    <dbReference type="NCBI Taxonomy" id="447962"/>
    <lineage>
        <taxon>Eukaryota</taxon>
        <taxon>Fungi</taxon>
        <taxon>Fungi incertae sedis</taxon>
        <taxon>Chytridiomycota</taxon>
        <taxon>Chytridiomycota incertae sedis</taxon>
        <taxon>Chytridiomycetes</taxon>
        <taxon>Lobulomycetales</taxon>
        <taxon>Lobulomycetaceae</taxon>
        <taxon>Clydaea</taxon>
    </lineage>
</organism>
<keyword evidence="1" id="KW-0175">Coiled coil</keyword>
<keyword evidence="3" id="KW-1185">Reference proteome</keyword>
<name>A0AAD5TUU9_9FUNG</name>
<sequence>MQNSDDNINDLKSILNDLKKHELNEADLKLTFNEFQFDFSINDSAAKNFFIQECTLDSISTLQNNLEKITEIEKKFNNLKNMYEKEKIALINENLKELNKRKLIISTSKIPFSSKSIYRLEKNFFNKIETDLTLLQVERFKTLFKFIAENANTKSNLLSPSIDSTT</sequence>
<dbReference type="Proteomes" id="UP001211065">
    <property type="component" value="Unassembled WGS sequence"/>
</dbReference>